<dbReference type="Pfam" id="PF02572">
    <property type="entry name" value="CobA_CobO_BtuR"/>
    <property type="match status" value="1"/>
</dbReference>
<accession>A0A2H0UPJ1</accession>
<dbReference type="PIRSF" id="PIRSF015617">
    <property type="entry name" value="Adensltrnsf_CobA"/>
    <property type="match status" value="1"/>
</dbReference>
<dbReference type="GO" id="GO:0009236">
    <property type="term" value="P:cobalamin biosynthetic process"/>
    <property type="evidence" value="ECO:0007669"/>
    <property type="project" value="InterPro"/>
</dbReference>
<comment type="caution">
    <text evidence="1">The sequence shown here is derived from an EMBL/GenBank/DDBJ whole genome shotgun (WGS) entry which is preliminary data.</text>
</comment>
<dbReference type="AlphaFoldDB" id="A0A2H0UPJ1"/>
<dbReference type="GO" id="GO:0008817">
    <property type="term" value="F:corrinoid adenosyltransferase activity"/>
    <property type="evidence" value="ECO:0007669"/>
    <property type="project" value="InterPro"/>
</dbReference>
<keyword evidence="1" id="KW-0808">Transferase</keyword>
<dbReference type="Gene3D" id="3.40.50.300">
    <property type="entry name" value="P-loop containing nucleotide triphosphate hydrolases"/>
    <property type="match status" value="1"/>
</dbReference>
<dbReference type="InterPro" id="IPR027417">
    <property type="entry name" value="P-loop_NTPase"/>
</dbReference>
<dbReference type="GO" id="GO:0005524">
    <property type="term" value="F:ATP binding"/>
    <property type="evidence" value="ECO:0007669"/>
    <property type="project" value="InterPro"/>
</dbReference>
<dbReference type="InterPro" id="IPR003724">
    <property type="entry name" value="CblAdoTrfase_CobA"/>
</dbReference>
<protein>
    <submittedName>
        <fullName evidence="1">Cob(I)yrinic acid a,c-diamide adenosyltransferase</fullName>
    </submittedName>
</protein>
<sequence>MILVFTGNGKGKTTAALGQAVRAIGRGKRVLMVQFIKGPWKSGEDFVDIVGKGKDGDGSFVLKKMGLGFVGILGDKLPFEDHVNAAKKALDYIQAEFNNFDVIIMDEVNVAVDLKLITSAEVLEVLKDCPDEKIVLLTGRSAPQELIDRAELATEMREIKHPFNDGKWAKKNIEF</sequence>
<evidence type="ECO:0000313" key="2">
    <source>
        <dbReference type="Proteomes" id="UP000230903"/>
    </source>
</evidence>
<gene>
    <name evidence="1" type="ORF">COU10_03805</name>
</gene>
<dbReference type="SUPFAM" id="SSF52540">
    <property type="entry name" value="P-loop containing nucleoside triphosphate hydrolases"/>
    <property type="match status" value="1"/>
</dbReference>
<proteinExistence type="predicted"/>
<dbReference type="PANTHER" id="PTHR46638">
    <property type="entry name" value="CORRINOID ADENOSYLTRANSFERASE"/>
    <property type="match status" value="1"/>
</dbReference>
<reference evidence="2" key="1">
    <citation type="submission" date="2017-09" db="EMBL/GenBank/DDBJ databases">
        <title>Depth-based differentiation of microbial function through sediment-hosted aquifers and enrichment of novel symbionts in the deep terrestrial subsurface.</title>
        <authorList>
            <person name="Probst A.J."/>
            <person name="Ladd B."/>
            <person name="Jarett J.K."/>
            <person name="Geller-Mcgrath D.E."/>
            <person name="Sieber C.M.K."/>
            <person name="Emerson J.B."/>
            <person name="Anantharaman K."/>
            <person name="Thomas B.C."/>
            <person name="Malmstrom R."/>
            <person name="Stieglmeier M."/>
            <person name="Klingl A."/>
            <person name="Woyke T."/>
            <person name="Ryan C.M."/>
            <person name="Banfield J.F."/>
        </authorList>
    </citation>
    <scope>NUCLEOTIDE SEQUENCE [LARGE SCALE GENOMIC DNA]</scope>
</reference>
<dbReference type="PANTHER" id="PTHR46638:SF1">
    <property type="entry name" value="CORRINOID ADENOSYLTRANSFERASE"/>
    <property type="match status" value="1"/>
</dbReference>
<dbReference type="EMBL" id="PFBC01000058">
    <property type="protein sequence ID" value="PIR87596.1"/>
    <property type="molecule type" value="Genomic_DNA"/>
</dbReference>
<evidence type="ECO:0000313" key="1">
    <source>
        <dbReference type="EMBL" id="PIR87596.1"/>
    </source>
</evidence>
<name>A0A2H0UPJ1_9BACT</name>
<dbReference type="Proteomes" id="UP000230903">
    <property type="component" value="Unassembled WGS sequence"/>
</dbReference>
<organism evidence="1 2">
    <name type="scientific">Candidatus Harrisonbacteria bacterium CG10_big_fil_rev_8_21_14_0_10_45_28</name>
    <dbReference type="NCBI Taxonomy" id="1974586"/>
    <lineage>
        <taxon>Bacteria</taxon>
        <taxon>Candidatus Harrisoniibacteriota</taxon>
    </lineage>
</organism>